<dbReference type="Proteomes" id="UP000078200">
    <property type="component" value="Unassembled WGS sequence"/>
</dbReference>
<evidence type="ECO:0000313" key="2">
    <source>
        <dbReference type="EnsemblMetazoa" id="GAUT046197-PA"/>
    </source>
</evidence>
<proteinExistence type="predicted"/>
<protein>
    <submittedName>
        <fullName evidence="2">Uncharacterized protein</fullName>
    </submittedName>
</protein>
<dbReference type="STRING" id="7395.A0A1A9VSQ5"/>
<sequence>MVRDGVEIVSSLKQEFKGDEEIQGTSTLISTNLLPPPSPIQAHRDSILKQQGSIKSDKRVSIKHIPTNSSSSNSSAKATSNVEYISEKYTDTGNSISGNRKRAGKPPTGARPASLVITKSEGHSQFKLVRSSSVDYDDMESQAPQHSAVQKSNINRTTLLEQLQEDESAPLVFTVHK</sequence>
<name>A0A1A9VSQ5_GLOAU</name>
<dbReference type="VEuPathDB" id="VectorBase:GAUT046197"/>
<dbReference type="AlphaFoldDB" id="A0A1A9VSQ5"/>
<evidence type="ECO:0000256" key="1">
    <source>
        <dbReference type="SAM" id="MobiDB-lite"/>
    </source>
</evidence>
<reference evidence="2" key="1">
    <citation type="submission" date="2020-05" db="UniProtKB">
        <authorList>
            <consortium name="EnsemblMetazoa"/>
        </authorList>
    </citation>
    <scope>IDENTIFICATION</scope>
    <source>
        <strain evidence="2">TTRI</strain>
    </source>
</reference>
<keyword evidence="3" id="KW-1185">Reference proteome</keyword>
<feature type="region of interest" description="Disordered" evidence="1">
    <location>
        <begin position="90"/>
        <end position="121"/>
    </location>
</feature>
<accession>A0A1A9VSQ5</accession>
<organism evidence="2 3">
    <name type="scientific">Glossina austeni</name>
    <name type="common">Savannah tsetse fly</name>
    <dbReference type="NCBI Taxonomy" id="7395"/>
    <lineage>
        <taxon>Eukaryota</taxon>
        <taxon>Metazoa</taxon>
        <taxon>Ecdysozoa</taxon>
        <taxon>Arthropoda</taxon>
        <taxon>Hexapoda</taxon>
        <taxon>Insecta</taxon>
        <taxon>Pterygota</taxon>
        <taxon>Neoptera</taxon>
        <taxon>Endopterygota</taxon>
        <taxon>Diptera</taxon>
        <taxon>Brachycera</taxon>
        <taxon>Muscomorpha</taxon>
        <taxon>Hippoboscoidea</taxon>
        <taxon>Glossinidae</taxon>
        <taxon>Glossina</taxon>
    </lineage>
</organism>
<dbReference type="EnsemblMetazoa" id="GAUT046197-RA">
    <property type="protein sequence ID" value="GAUT046197-PA"/>
    <property type="gene ID" value="GAUT046197"/>
</dbReference>
<evidence type="ECO:0000313" key="3">
    <source>
        <dbReference type="Proteomes" id="UP000078200"/>
    </source>
</evidence>